<evidence type="ECO:0000256" key="1">
    <source>
        <dbReference type="ARBA" id="ARBA00004141"/>
    </source>
</evidence>
<feature type="transmembrane region" description="Helical" evidence="5">
    <location>
        <begin position="211"/>
        <end position="232"/>
    </location>
</feature>
<dbReference type="PANTHER" id="PTHR32322">
    <property type="entry name" value="INNER MEMBRANE TRANSPORTER"/>
    <property type="match status" value="1"/>
</dbReference>
<evidence type="ECO:0000256" key="2">
    <source>
        <dbReference type="ARBA" id="ARBA00022692"/>
    </source>
</evidence>
<dbReference type="InterPro" id="IPR050638">
    <property type="entry name" value="AA-Vitamin_Transporters"/>
</dbReference>
<dbReference type="Pfam" id="PF00892">
    <property type="entry name" value="EamA"/>
    <property type="match status" value="2"/>
</dbReference>
<organism evidence="7">
    <name type="scientific">Candidatus Nitricoxidivorans perseverans</name>
    <dbReference type="NCBI Taxonomy" id="2975601"/>
    <lineage>
        <taxon>Bacteria</taxon>
        <taxon>Pseudomonadati</taxon>
        <taxon>Pseudomonadota</taxon>
        <taxon>Betaproteobacteria</taxon>
        <taxon>Nitrosomonadales</taxon>
        <taxon>Sterolibacteriaceae</taxon>
        <taxon>Candidatus Nitricoxidivorans</taxon>
    </lineage>
</organism>
<feature type="transmembrane region" description="Helical" evidence="5">
    <location>
        <begin position="12"/>
        <end position="33"/>
    </location>
</feature>
<feature type="transmembrane region" description="Helical" evidence="5">
    <location>
        <begin position="270"/>
        <end position="288"/>
    </location>
</feature>
<name>A0AA49FLT0_9PROT</name>
<dbReference type="SUPFAM" id="SSF103481">
    <property type="entry name" value="Multidrug resistance efflux transporter EmrE"/>
    <property type="match status" value="2"/>
</dbReference>
<feature type="transmembrane region" description="Helical" evidence="5">
    <location>
        <begin position="129"/>
        <end position="150"/>
    </location>
</feature>
<dbReference type="KEGG" id="npv:OHM77_02770"/>
<dbReference type="Proteomes" id="UP001234916">
    <property type="component" value="Chromosome"/>
</dbReference>
<dbReference type="InterPro" id="IPR000620">
    <property type="entry name" value="EamA_dom"/>
</dbReference>
<feature type="transmembrane region" description="Helical" evidence="5">
    <location>
        <begin position="156"/>
        <end position="173"/>
    </location>
</feature>
<dbReference type="PANTHER" id="PTHR32322:SF9">
    <property type="entry name" value="AMINO-ACID METABOLITE EFFLUX PUMP-RELATED"/>
    <property type="match status" value="1"/>
</dbReference>
<feature type="transmembrane region" description="Helical" evidence="5">
    <location>
        <begin position="244"/>
        <end position="264"/>
    </location>
</feature>
<evidence type="ECO:0000256" key="5">
    <source>
        <dbReference type="SAM" id="Phobius"/>
    </source>
</evidence>
<evidence type="ECO:0000256" key="4">
    <source>
        <dbReference type="ARBA" id="ARBA00023136"/>
    </source>
</evidence>
<protein>
    <submittedName>
        <fullName evidence="7">DMT family transporter</fullName>
    </submittedName>
</protein>
<reference evidence="7" key="1">
    <citation type="journal article" date="2023" name="Nat. Microbiol.">
        <title>Enrichment and characterization of a nitric oxide-reducing microbial community in a continuous bioreactor.</title>
        <authorList>
            <person name="Garrido-Amador P."/>
            <person name="Stortenbeker N."/>
            <person name="Wessels H.J.C.T."/>
            <person name="Speth D.R."/>
            <person name="Garcia-Heredia I."/>
            <person name="Kartal B."/>
        </authorList>
    </citation>
    <scope>NUCLEOTIDE SEQUENCE</scope>
    <source>
        <strain evidence="7">MAG1</strain>
    </source>
</reference>
<feature type="transmembrane region" description="Helical" evidence="5">
    <location>
        <begin position="45"/>
        <end position="66"/>
    </location>
</feature>
<feature type="domain" description="EamA" evidence="6">
    <location>
        <begin position="18"/>
        <end position="146"/>
    </location>
</feature>
<proteinExistence type="predicted"/>
<keyword evidence="2 5" id="KW-0812">Transmembrane</keyword>
<evidence type="ECO:0000259" key="6">
    <source>
        <dbReference type="Pfam" id="PF00892"/>
    </source>
</evidence>
<feature type="transmembrane region" description="Helical" evidence="5">
    <location>
        <begin position="78"/>
        <end position="97"/>
    </location>
</feature>
<dbReference type="GO" id="GO:0016020">
    <property type="term" value="C:membrane"/>
    <property type="evidence" value="ECO:0007669"/>
    <property type="project" value="UniProtKB-SubCell"/>
</dbReference>
<gene>
    <name evidence="7" type="ORF">OHM77_02770</name>
</gene>
<sequence>MNSAPQPTPGSYSSRLFLLVALAMTAFAANSLLCRLALRGTGIDAASFTGVRIASGAITLLLIVWWQQRNAPRPPAGSWRSALALFAYAAGFSYAYLQLSAAVGALLLFGAVQLTMIGYGIWSGERLRIAQILGLLLAIAGLIGLLLPGLTAPPPFSAALMIVAGAAWGVYSLRGRGTTSAIEATAGNFLRAVPLALALVIIAPIPLAADWPGITSAIASGALASGVGYAIWYTALPGLTATHAATVQLSVPVLTALGGVLFLGETITPRLTLGSLAILGGIALVIGTRRKG</sequence>
<feature type="transmembrane region" description="Helical" evidence="5">
    <location>
        <begin position="185"/>
        <end position="205"/>
    </location>
</feature>
<feature type="transmembrane region" description="Helical" evidence="5">
    <location>
        <begin position="103"/>
        <end position="122"/>
    </location>
</feature>
<accession>A0AA49FLT0</accession>
<feature type="domain" description="EamA" evidence="6">
    <location>
        <begin position="158"/>
        <end position="286"/>
    </location>
</feature>
<comment type="subcellular location">
    <subcellularLocation>
        <location evidence="1">Membrane</location>
        <topology evidence="1">Multi-pass membrane protein</topology>
    </subcellularLocation>
</comment>
<evidence type="ECO:0000256" key="3">
    <source>
        <dbReference type="ARBA" id="ARBA00022989"/>
    </source>
</evidence>
<dbReference type="AlphaFoldDB" id="A0AA49FLT0"/>
<evidence type="ECO:0000313" key="7">
    <source>
        <dbReference type="EMBL" id="WIM06234.1"/>
    </source>
</evidence>
<dbReference type="EMBL" id="CP107246">
    <property type="protein sequence ID" value="WIM06234.1"/>
    <property type="molecule type" value="Genomic_DNA"/>
</dbReference>
<keyword evidence="4 5" id="KW-0472">Membrane</keyword>
<keyword evidence="3 5" id="KW-1133">Transmembrane helix</keyword>
<dbReference type="InterPro" id="IPR037185">
    <property type="entry name" value="EmrE-like"/>
</dbReference>